<proteinExistence type="predicted"/>
<comment type="caution">
    <text evidence="2">The sequence shown here is derived from an EMBL/GenBank/DDBJ whole genome shotgun (WGS) entry which is preliminary data.</text>
</comment>
<reference evidence="2 3" key="1">
    <citation type="submission" date="2023-09" db="EMBL/GenBank/DDBJ databases">
        <authorList>
            <person name="Rey-Velasco X."/>
        </authorList>
    </citation>
    <scope>NUCLEOTIDE SEQUENCE [LARGE SCALE GENOMIC DNA]</scope>
    <source>
        <strain evidence="2 3">W431</strain>
    </source>
</reference>
<dbReference type="SUPFAM" id="SSF53850">
    <property type="entry name" value="Periplasmic binding protein-like II"/>
    <property type="match status" value="1"/>
</dbReference>
<accession>A0ABU3A3B9</accession>
<keyword evidence="1" id="KW-0732">Signal</keyword>
<dbReference type="EMBL" id="JAVRIF010000008">
    <property type="protein sequence ID" value="MDT0604673.1"/>
    <property type="molecule type" value="Genomic_DNA"/>
</dbReference>
<evidence type="ECO:0000313" key="3">
    <source>
        <dbReference type="Proteomes" id="UP001266357"/>
    </source>
</evidence>
<keyword evidence="3" id="KW-1185">Reference proteome</keyword>
<dbReference type="RefSeq" id="WP_311583223.1">
    <property type="nucleotide sequence ID" value="NZ_JAVRIF010000008.1"/>
</dbReference>
<dbReference type="Proteomes" id="UP001266357">
    <property type="component" value="Unassembled WGS sequence"/>
</dbReference>
<dbReference type="Gene3D" id="3.40.190.10">
    <property type="entry name" value="Periplasmic binding protein-like II"/>
    <property type="match status" value="2"/>
</dbReference>
<gene>
    <name evidence="2" type="ORF">RM573_13770</name>
</gene>
<name>A0ABU3A3B9_9GAMM</name>
<evidence type="ECO:0000313" key="2">
    <source>
        <dbReference type="EMBL" id="MDT0604673.1"/>
    </source>
</evidence>
<feature type="chain" id="PRO_5045567540" evidence="1">
    <location>
        <begin position="19"/>
        <end position="243"/>
    </location>
</feature>
<feature type="signal peptide" evidence="1">
    <location>
        <begin position="1"/>
        <end position="18"/>
    </location>
</feature>
<evidence type="ECO:0000256" key="1">
    <source>
        <dbReference type="SAM" id="SignalP"/>
    </source>
</evidence>
<sequence>MKIPFALFLLFSSSSLVAKTTIELYVYFDKPPFIVDKKDRVGLSYDFAAALNQHSKTYHYVIVQMPKPRILTEDNIRSAVLWTNPAWVDDIPMNKYDWILDLIPERELYITHDKNMNYQDISSLHNKTIATVRNYTYFNLEKLFKNNLAIRTNVHNEKAVTLMLLYKRAEIGVVGLQTFEYFKRTIPDINDNLKILTGYNKAFQRSILISKSTPQLKQDIEAWFNSAKGKSEWLALKTKWLLH</sequence>
<organism evidence="2 3">
    <name type="scientific">Thalassotalea castellviae</name>
    <dbReference type="NCBI Taxonomy" id="3075612"/>
    <lineage>
        <taxon>Bacteria</taxon>
        <taxon>Pseudomonadati</taxon>
        <taxon>Pseudomonadota</taxon>
        <taxon>Gammaproteobacteria</taxon>
        <taxon>Alteromonadales</taxon>
        <taxon>Colwelliaceae</taxon>
        <taxon>Thalassotalea</taxon>
    </lineage>
</organism>
<protein>
    <submittedName>
        <fullName evidence="2">Transporter substrate-binding domain-containing protein</fullName>
    </submittedName>
</protein>